<dbReference type="Proteomes" id="UP000236664">
    <property type="component" value="Unassembled WGS sequence"/>
</dbReference>
<protein>
    <submittedName>
        <fullName evidence="1">Uncharacterized protein</fullName>
    </submittedName>
</protein>
<keyword evidence="2" id="KW-1185">Reference proteome</keyword>
<sequence>MATTTQTVTTIANTSKKEELEERADQAAVPYRGLVFPLFLTTLSFQESSTLNATSVSGSHKHQTFGSDLFFSPFLAATLSTFSESEDLVSSRVIATLVVCTQQFSRAAGII</sequence>
<evidence type="ECO:0000313" key="2">
    <source>
        <dbReference type="Proteomes" id="UP000236664"/>
    </source>
</evidence>
<dbReference type="EMBL" id="MTQA01000064">
    <property type="protein sequence ID" value="PNP81897.1"/>
    <property type="molecule type" value="Genomic_DNA"/>
</dbReference>
<evidence type="ECO:0000313" key="1">
    <source>
        <dbReference type="EMBL" id="PNP81897.1"/>
    </source>
</evidence>
<organism evidence="1 2">
    <name type="scientific">Gibberella nygamai</name>
    <name type="common">Bean root rot disease fungus</name>
    <name type="synonym">Fusarium nygamai</name>
    <dbReference type="NCBI Taxonomy" id="42673"/>
    <lineage>
        <taxon>Eukaryota</taxon>
        <taxon>Fungi</taxon>
        <taxon>Dikarya</taxon>
        <taxon>Ascomycota</taxon>
        <taxon>Pezizomycotina</taxon>
        <taxon>Sordariomycetes</taxon>
        <taxon>Hypocreomycetidae</taxon>
        <taxon>Hypocreales</taxon>
        <taxon>Nectriaceae</taxon>
        <taxon>Fusarium</taxon>
        <taxon>Fusarium fujikuroi species complex</taxon>
    </lineage>
</organism>
<gene>
    <name evidence="1" type="ORF">FNYG_04923</name>
</gene>
<reference evidence="1 2" key="1">
    <citation type="submission" date="2017-06" db="EMBL/GenBank/DDBJ databases">
        <title>Genome of Fusarium nygamai isolate CS10214.</title>
        <authorList>
            <person name="Gardiner D.M."/>
            <person name="Obanor F."/>
            <person name="Kazan K."/>
        </authorList>
    </citation>
    <scope>NUCLEOTIDE SEQUENCE [LARGE SCALE GENOMIC DNA]</scope>
    <source>
        <strain evidence="1 2">CS10214</strain>
    </source>
</reference>
<dbReference type="AlphaFoldDB" id="A0A2K0WHZ0"/>
<proteinExistence type="predicted"/>
<dbReference type="OrthoDB" id="3426336at2759"/>
<accession>A0A2K0WHZ0</accession>
<comment type="caution">
    <text evidence="1">The sequence shown here is derived from an EMBL/GenBank/DDBJ whole genome shotgun (WGS) entry which is preliminary data.</text>
</comment>
<name>A0A2K0WHZ0_GIBNY</name>